<feature type="compositionally biased region" description="Low complexity" evidence="1">
    <location>
        <begin position="225"/>
        <end position="251"/>
    </location>
</feature>
<feature type="region of interest" description="Disordered" evidence="1">
    <location>
        <begin position="73"/>
        <end position="94"/>
    </location>
</feature>
<comment type="caution">
    <text evidence="2">The sequence shown here is derived from an EMBL/GenBank/DDBJ whole genome shotgun (WGS) entry which is preliminary data.</text>
</comment>
<accession>A0A9D4TV76</accession>
<name>A0A9D4TV76_CHLVU</name>
<evidence type="ECO:0000313" key="3">
    <source>
        <dbReference type="Proteomes" id="UP001055712"/>
    </source>
</evidence>
<organism evidence="2 3">
    <name type="scientific">Chlorella vulgaris</name>
    <name type="common">Green alga</name>
    <dbReference type="NCBI Taxonomy" id="3077"/>
    <lineage>
        <taxon>Eukaryota</taxon>
        <taxon>Viridiplantae</taxon>
        <taxon>Chlorophyta</taxon>
        <taxon>core chlorophytes</taxon>
        <taxon>Trebouxiophyceae</taxon>
        <taxon>Chlorellales</taxon>
        <taxon>Chlorellaceae</taxon>
        <taxon>Chlorella clade</taxon>
        <taxon>Chlorella</taxon>
    </lineage>
</organism>
<protein>
    <submittedName>
        <fullName evidence="2">Uncharacterized protein</fullName>
    </submittedName>
</protein>
<proteinExistence type="predicted"/>
<evidence type="ECO:0000256" key="1">
    <source>
        <dbReference type="SAM" id="MobiDB-lite"/>
    </source>
</evidence>
<feature type="region of interest" description="Disordered" evidence="1">
    <location>
        <begin position="223"/>
        <end position="307"/>
    </location>
</feature>
<keyword evidence="3" id="KW-1185">Reference proteome</keyword>
<sequence length="307" mass="33324">MLKAFLQYRRAREQESEALFLQPGWATPSTNRANHPADEYVSWSEVQSFIQMAEQALAVRNITNEHLRQELAAEKSEKNKVQLTSSAAQEESSFLTEHMQSLLDDRSGMKEALDKAQRQADYLLQENELLRQELLEGVALGEESSAAIQLLARQQEELRGSQQELRGERQRNAQLENDNVQLQARVSALERAHTAQATAMLSCLEESERTRLQQLSISIPDSPLAAAAAPRRANLTSDGGSSGRAGDAPSSTYTDALELGSDGSFASCQTPGSAAAYSGGSGGGGASIFRSDSPSPSSSSKHHQRCS</sequence>
<dbReference type="AlphaFoldDB" id="A0A9D4TV76"/>
<feature type="compositionally biased region" description="Polar residues" evidence="1">
    <location>
        <begin position="81"/>
        <end position="94"/>
    </location>
</feature>
<gene>
    <name evidence="2" type="ORF">D9Q98_001908</name>
</gene>
<dbReference type="Proteomes" id="UP001055712">
    <property type="component" value="Unassembled WGS sequence"/>
</dbReference>
<evidence type="ECO:0000313" key="2">
    <source>
        <dbReference type="EMBL" id="KAI3435850.1"/>
    </source>
</evidence>
<dbReference type="OrthoDB" id="514080at2759"/>
<dbReference type="EMBL" id="SIDB01000002">
    <property type="protein sequence ID" value="KAI3435850.1"/>
    <property type="molecule type" value="Genomic_DNA"/>
</dbReference>
<reference evidence="2" key="2">
    <citation type="submission" date="2020-11" db="EMBL/GenBank/DDBJ databases">
        <authorList>
            <person name="Cecchin M."/>
            <person name="Marcolungo L."/>
            <person name="Rossato M."/>
            <person name="Girolomoni L."/>
            <person name="Cosentino E."/>
            <person name="Cuine S."/>
            <person name="Li-Beisson Y."/>
            <person name="Delledonne M."/>
            <person name="Ballottari M."/>
        </authorList>
    </citation>
    <scope>NUCLEOTIDE SEQUENCE</scope>
    <source>
        <strain evidence="2">211/11P</strain>
        <tissue evidence="2">Whole cell</tissue>
    </source>
</reference>
<reference evidence="2" key="1">
    <citation type="journal article" date="2019" name="Plant J.">
        <title>Chlorella vulgaris genome assembly and annotation reveals the molecular basis for metabolic acclimation to high light conditions.</title>
        <authorList>
            <person name="Cecchin M."/>
            <person name="Marcolungo L."/>
            <person name="Rossato M."/>
            <person name="Girolomoni L."/>
            <person name="Cosentino E."/>
            <person name="Cuine S."/>
            <person name="Li-Beisson Y."/>
            <person name="Delledonne M."/>
            <person name="Ballottari M."/>
        </authorList>
    </citation>
    <scope>NUCLEOTIDE SEQUENCE</scope>
    <source>
        <strain evidence="2">211/11P</strain>
    </source>
</reference>